<gene>
    <name evidence="4" type="ORF">VaNZ11_010926</name>
</gene>
<feature type="non-terminal residue" evidence="4">
    <location>
        <position position="1777"/>
    </location>
</feature>
<feature type="compositionally biased region" description="Basic and acidic residues" evidence="2">
    <location>
        <begin position="379"/>
        <end position="388"/>
    </location>
</feature>
<keyword evidence="3" id="KW-1133">Transmembrane helix</keyword>
<feature type="compositionally biased region" description="Polar residues" evidence="2">
    <location>
        <begin position="539"/>
        <end position="554"/>
    </location>
</feature>
<feature type="region of interest" description="Disordered" evidence="2">
    <location>
        <begin position="1756"/>
        <end position="1777"/>
    </location>
</feature>
<evidence type="ECO:0008006" key="6">
    <source>
        <dbReference type="Google" id="ProtNLM"/>
    </source>
</evidence>
<feature type="compositionally biased region" description="Basic and acidic residues" evidence="2">
    <location>
        <begin position="1119"/>
        <end position="1156"/>
    </location>
</feature>
<evidence type="ECO:0000313" key="4">
    <source>
        <dbReference type="EMBL" id="GLI66899.1"/>
    </source>
</evidence>
<dbReference type="EMBL" id="BSDZ01000047">
    <property type="protein sequence ID" value="GLI66899.1"/>
    <property type="molecule type" value="Genomic_DNA"/>
</dbReference>
<evidence type="ECO:0000256" key="2">
    <source>
        <dbReference type="SAM" id="MobiDB-lite"/>
    </source>
</evidence>
<comment type="subcellular location">
    <subcellularLocation>
        <location evidence="1">Endoplasmic reticulum membrane</location>
    </subcellularLocation>
</comment>
<comment type="caution">
    <text evidence="4">The sequence shown here is derived from an EMBL/GenBank/DDBJ whole genome shotgun (WGS) entry which is preliminary data.</text>
</comment>
<dbReference type="Proteomes" id="UP001165090">
    <property type="component" value="Unassembled WGS sequence"/>
</dbReference>
<evidence type="ECO:0000256" key="1">
    <source>
        <dbReference type="ARBA" id="ARBA00004586"/>
    </source>
</evidence>
<feature type="region of interest" description="Disordered" evidence="2">
    <location>
        <begin position="318"/>
        <end position="427"/>
    </location>
</feature>
<feature type="compositionally biased region" description="Polar residues" evidence="2">
    <location>
        <begin position="901"/>
        <end position="920"/>
    </location>
</feature>
<feature type="compositionally biased region" description="Basic and acidic residues" evidence="2">
    <location>
        <begin position="329"/>
        <end position="344"/>
    </location>
</feature>
<keyword evidence="3" id="KW-0812">Transmembrane</keyword>
<dbReference type="PANTHER" id="PTHR13466:SF0">
    <property type="entry name" value="SMP-LTD DOMAIN-CONTAINING PROTEIN"/>
    <property type="match status" value="1"/>
</dbReference>
<keyword evidence="5" id="KW-1185">Reference proteome</keyword>
<feature type="compositionally biased region" description="Low complexity" evidence="2">
    <location>
        <begin position="390"/>
        <end position="402"/>
    </location>
</feature>
<feature type="compositionally biased region" description="Basic residues" evidence="2">
    <location>
        <begin position="318"/>
        <end position="328"/>
    </location>
</feature>
<feature type="region of interest" description="Disordered" evidence="2">
    <location>
        <begin position="899"/>
        <end position="920"/>
    </location>
</feature>
<proteinExistence type="predicted"/>
<feature type="compositionally biased region" description="Low complexity" evidence="2">
    <location>
        <begin position="555"/>
        <end position="574"/>
    </location>
</feature>
<reference evidence="4 5" key="1">
    <citation type="journal article" date="2023" name="IScience">
        <title>Expanded male sex-determining region conserved during the evolution of homothallism in the green alga Volvox.</title>
        <authorList>
            <person name="Yamamoto K."/>
            <person name="Matsuzaki R."/>
            <person name="Mahakham W."/>
            <person name="Heman W."/>
            <person name="Sekimoto H."/>
            <person name="Kawachi M."/>
            <person name="Minakuchi Y."/>
            <person name="Toyoda A."/>
            <person name="Nozaki H."/>
        </authorList>
    </citation>
    <scope>NUCLEOTIDE SEQUENCE [LARGE SCALE GENOMIC DNA]</scope>
    <source>
        <strain evidence="4 5">NIES-4468</strain>
    </source>
</reference>
<dbReference type="PANTHER" id="PTHR13466">
    <property type="entry name" value="TEX2 PROTEIN-RELATED"/>
    <property type="match status" value="1"/>
</dbReference>
<feature type="region of interest" description="Disordered" evidence="2">
    <location>
        <begin position="532"/>
        <end position="583"/>
    </location>
</feature>
<feature type="region of interest" description="Disordered" evidence="2">
    <location>
        <begin position="1080"/>
        <end position="1168"/>
    </location>
</feature>
<feature type="compositionally biased region" description="Low complexity" evidence="2">
    <location>
        <begin position="345"/>
        <end position="369"/>
    </location>
</feature>
<feature type="compositionally biased region" description="Basic and acidic residues" evidence="2">
    <location>
        <begin position="1089"/>
        <end position="1110"/>
    </location>
</feature>
<evidence type="ECO:0000313" key="5">
    <source>
        <dbReference type="Proteomes" id="UP001165090"/>
    </source>
</evidence>
<accession>A0ABQ5SAV0</accession>
<feature type="transmembrane region" description="Helical" evidence="3">
    <location>
        <begin position="40"/>
        <end position="65"/>
    </location>
</feature>
<protein>
    <recommendedName>
        <fullName evidence="6">SMP-LTD domain-containing protein</fullName>
    </recommendedName>
</protein>
<organism evidence="4 5">
    <name type="scientific">Volvox africanus</name>
    <dbReference type="NCBI Taxonomy" id="51714"/>
    <lineage>
        <taxon>Eukaryota</taxon>
        <taxon>Viridiplantae</taxon>
        <taxon>Chlorophyta</taxon>
        <taxon>core chlorophytes</taxon>
        <taxon>Chlorophyceae</taxon>
        <taxon>CS clade</taxon>
        <taxon>Chlamydomonadales</taxon>
        <taxon>Volvocaceae</taxon>
        <taxon>Volvox</taxon>
    </lineage>
</organism>
<keyword evidence="3" id="KW-0472">Membrane</keyword>
<name>A0ABQ5SAV0_9CHLO</name>
<evidence type="ECO:0000256" key="3">
    <source>
        <dbReference type="SAM" id="Phobius"/>
    </source>
</evidence>
<feature type="compositionally biased region" description="Polar residues" evidence="2">
    <location>
        <begin position="1756"/>
        <end position="1765"/>
    </location>
</feature>
<sequence>MLRVTEEVLAWLASFACLIYILRSIKQVLLPAGGLWRSPFVMFTAGALFAIIATAVASACCVMILTERCRPKSDSHQGAIRGGNAPVRRPWLLRRAKGHKGEGGAVNLVTAHPSAVRQGSYTGPVWLVPATLWTRGQLASQWPPLTQGPAAIARKFHATLVRSRTQYAAALLLVPELVARGGGSTGGSQQALLTDIDHGNYPVLSLDDVTVDLMRDILGTRSPWTKRCPLQLSHPSRPLLMGETTVYMFAESGSAKEQWYAALMSAVAPQGLLATTQHMYEDYCRYMASLQIVQPPPLPPPSPPPAMLQPWRFRTRNMQHGRQHRHKEQRQQQEEEQRHPHHQEQLQQQQRSDATSAPTASGAPAATTAVKGSQPHAPTGKERDEKKVNQQRQHQQGQHPLQATGGPSKPSAQLDPVATAPQRGGRNPFGFILSRFGRSACRRSDNPVATPAVAVVATTPEAPFSNLPSHVGSQTSIHPSEAAQQPLQQGLLGRMSEQQQGQQEVLQGRLEGNLTVDPGQLTGMEHDGAGCQGWEQAFSRPTGTTDSNASTSACQPLPRLPSSPQQLPLPSQQQNKMDHQEQGEVTPLEALDVSVAPDFSASSARRAVSDIFTASRPFSQSCQVTPGDAMKVPSASAAASTPVKQGRDFAVPDGPTAGGIALLRAQPTLSEAAGRHDEAASSTRTVAARKGIAAATAGDMSLSVHSRASHAYASTSAGMGAVTAGGLVHIPRSGHTEPSFNSWSQLQVAGIGMATGLVADVVADADSPMVVPAEHPRAVTPSAAPSSSSANTAAVTASAPVLVPSAPDAGVLAAGVPGITSRTESAALQAATAEAARGESAGVEAVAMAASDVLEKQLQTAAAPSQGKQQRTPLGTWGCAQDNLEPLVSSRLALKAPCSGLETSGSSPCDRSPTASGSSTMALQSSHILAVAAAAVPSRTGVSMSLPLLEQQPRNSGSMPDLLEVARWAVEKQDLGGEVSEDSPFSMKAAAGESTAKTALSWRSLDHCLGEGSSIPKGHGPMGFKQGAQQPILRDEARHAISLRVPSPTETLAPETNTAGALLSGRSCNGAGSVSQRVVAKGGMPKNPSKHDLKRMQREEQERLKQEHQRAKAAARATEGARRAEERAARERARSEAHYRRLEDEARARQAKERARALKQKLTSAKSVQDLATAAATSATSEPSLASAGAMPFATVTVPHRSSSGGGIAIPSCTDNAMARESTPVAQAPGVVKSATGDGVEAEPEGVHCSGQEFAEPSVHAPLPAPPAPICGALVDSLYGLNMVLVRIGFELLRRRGFSGWLHRLIQSKLERVRRPGFLDKLSLRRFDLGFTAPQLRNIRAVAGPNNCAPDASTWPQLALDLIWLGNATAIVSTKIDFDRMASNQVDQPAATGSTSEPVARMPTTPHMAAGTISGMTFGKAAAPKAKSVPIAPPFLVAVPVAVPVPAEAAGLSCRRTADEMADEVADVTTPAAVTLGAVPLKEYIPSLENHAGAITDTVIGTSLPAGTRSCAASSGRNKAGGESGPALMPVLPAQPQPALVVEAQTPSVHLGAKQPPDAARTESWAGRGRVAGRSGGGGFWMNFVPFFALLRKAGQALASNLAGSLSGTPVEVHLQARRFECTLLLWLAPPPSDRLWLSFAEPPKMDFTVTPVLGNRKLSGGLVVGRLSAWVRSKVTDGLSRAMVYPACVDVRMGKLLLSIDSPGDAVRPFMPPPTSAPLQTFAPISELPASPSRQHLRHVSIGGNQHLHTLSASELGASDQQPPAATGTGAQLPFR</sequence>